<dbReference type="GO" id="GO:0046872">
    <property type="term" value="F:metal ion binding"/>
    <property type="evidence" value="ECO:0007669"/>
    <property type="project" value="UniProtKB-KW"/>
</dbReference>
<sequence>MESIHVQGAPTFYCCEPGVLGRLPKFIEEHTFEEGAVISGEQSWEAAEPFFPDLNVDLIYKKYRGECTHAEVDRLCKEISGSDVIFGVGGGKVLDLCKACGNELNLPVILIPTLASNCAGWTSLSVFYDEAGNFIEYTIFQKSTLMLIVDPALLVHSPVDFLRAGIGDTIAKWYEADVLTRNLPTKPIPLDIALHAAKLCRDVLIEDGNEALGYLRQTKTDPVLTRVVETIILSAGMVGGFGDRLGRIAGAHSIHNGLTKVNETHQYLHGDKVAYGILIQLLLEKRENEVQTLLSYYKEMNLPIHLSDLGVDVVSEEIVDTISSYSTAPNESIHLMGISDNNKVKRAIYRLEELGR</sequence>
<evidence type="ECO:0000313" key="6">
    <source>
        <dbReference type="EMBL" id="CCG45732.1"/>
    </source>
</evidence>
<evidence type="ECO:0000256" key="1">
    <source>
        <dbReference type="ARBA" id="ARBA00022723"/>
    </source>
</evidence>
<protein>
    <submittedName>
        <fullName evidence="6">Alcohol dehydrogenase</fullName>
    </submittedName>
</protein>
<keyword evidence="7" id="KW-1185">Reference proteome</keyword>
<feature type="binding site" evidence="4">
    <location>
        <position position="128"/>
    </location>
    <ligand>
        <name>NAD(+)</name>
        <dbReference type="ChEBI" id="CHEBI:57540"/>
    </ligand>
</feature>
<proteinExistence type="predicted"/>
<evidence type="ECO:0000313" key="7">
    <source>
        <dbReference type="Proteomes" id="UP000007397"/>
    </source>
</evidence>
<feature type="binding site" evidence="3">
    <location>
        <position position="252"/>
    </location>
    <ligand>
        <name>glycerol</name>
        <dbReference type="ChEBI" id="CHEBI:17754"/>
    </ligand>
</feature>
<dbReference type="STRING" id="866895.HBHAL_3389"/>
<accession>I0JNL2</accession>
<dbReference type="AlphaFoldDB" id="I0JNL2"/>
<dbReference type="RefSeq" id="WP_014643621.1">
    <property type="nucleotide sequence ID" value="NC_017668.1"/>
</dbReference>
<name>I0JNL2_HALH3</name>
<dbReference type="Gene3D" id="3.40.50.1970">
    <property type="match status" value="1"/>
</dbReference>
<dbReference type="EMBL" id="HE717023">
    <property type="protein sequence ID" value="CCG45732.1"/>
    <property type="molecule type" value="Genomic_DNA"/>
</dbReference>
<dbReference type="GO" id="GO:0016614">
    <property type="term" value="F:oxidoreductase activity, acting on CH-OH group of donors"/>
    <property type="evidence" value="ECO:0007669"/>
    <property type="project" value="InterPro"/>
</dbReference>
<feature type="binding site" evidence="4">
    <location>
        <position position="122"/>
    </location>
    <ligand>
        <name>NAD(+)</name>
        <dbReference type="ChEBI" id="CHEBI:57540"/>
    </ligand>
</feature>
<feature type="binding site" evidence="4">
    <location>
        <begin position="91"/>
        <end position="95"/>
    </location>
    <ligand>
        <name>NAD(+)</name>
        <dbReference type="ChEBI" id="CHEBI:57540"/>
    </ligand>
</feature>
<keyword evidence="3" id="KW-0862">Zinc</keyword>
<dbReference type="KEGG" id="hhd:HBHAL_3389"/>
<dbReference type="CDD" id="cd08172">
    <property type="entry name" value="GlyDH-like"/>
    <property type="match status" value="1"/>
</dbReference>
<evidence type="ECO:0000259" key="5">
    <source>
        <dbReference type="Pfam" id="PF00465"/>
    </source>
</evidence>
<dbReference type="HOGENOM" id="CLU_044754_2_0_9"/>
<dbReference type="PIRSF" id="PIRSF000112">
    <property type="entry name" value="Glycerol_dehydrogenase"/>
    <property type="match status" value="1"/>
</dbReference>
<feature type="domain" description="Alcohol dehydrogenase iron-type/glycerol dehydrogenase GldA" evidence="5">
    <location>
        <begin position="10"/>
        <end position="151"/>
    </location>
</feature>
<evidence type="ECO:0000256" key="2">
    <source>
        <dbReference type="ARBA" id="ARBA00023002"/>
    </source>
</evidence>
<dbReference type="Pfam" id="PF00465">
    <property type="entry name" value="Fe-ADH"/>
    <property type="match status" value="1"/>
</dbReference>
<feature type="binding site" evidence="3">
    <location>
        <position position="168"/>
    </location>
    <ligand>
        <name>glycerol</name>
        <dbReference type="ChEBI" id="CHEBI:17754"/>
    </ligand>
</feature>
<organism evidence="6 7">
    <name type="scientific">Halobacillus halophilus (strain ATCC 35676 / DSM 2266 / JCM 20832 / KCTC 3685 / LMG 17431 / NBRC 102448 / NCIMB 2269)</name>
    <name type="common">Sporosarcina halophila</name>
    <dbReference type="NCBI Taxonomy" id="866895"/>
    <lineage>
        <taxon>Bacteria</taxon>
        <taxon>Bacillati</taxon>
        <taxon>Bacillota</taxon>
        <taxon>Bacilli</taxon>
        <taxon>Bacillales</taxon>
        <taxon>Bacillaceae</taxon>
        <taxon>Halobacillus</taxon>
    </lineage>
</organism>
<dbReference type="PANTHER" id="PTHR43616">
    <property type="entry name" value="GLYCEROL DEHYDROGENASE"/>
    <property type="match status" value="1"/>
</dbReference>
<dbReference type="eggNOG" id="COG0371">
    <property type="taxonomic scope" value="Bacteria"/>
</dbReference>
<feature type="binding site" evidence="4">
    <location>
        <position position="124"/>
    </location>
    <ligand>
        <name>NAD(+)</name>
        <dbReference type="ChEBI" id="CHEBI:57540"/>
    </ligand>
</feature>
<gene>
    <name evidence="6" type="ordered locus">HBHAL_3389</name>
</gene>
<dbReference type="Gene3D" id="1.20.1090.10">
    <property type="entry name" value="Dehydroquinate synthase-like - alpha domain"/>
    <property type="match status" value="1"/>
</dbReference>
<dbReference type="PANTHER" id="PTHR43616:SF3">
    <property type="entry name" value="HYDROXYCARBOXYLATE DEHYDROGENASE A"/>
    <property type="match status" value="1"/>
</dbReference>
<keyword evidence="1 3" id="KW-0479">Metal-binding</keyword>
<keyword evidence="2" id="KW-0560">Oxidoreductase</keyword>
<dbReference type="Proteomes" id="UP000007397">
    <property type="component" value="Chromosome"/>
</dbReference>
<dbReference type="InterPro" id="IPR001670">
    <property type="entry name" value="ADH_Fe/GldA"/>
</dbReference>
<dbReference type="PATRIC" id="fig|866895.3.peg.2405"/>
<evidence type="ECO:0000256" key="4">
    <source>
        <dbReference type="PIRSR" id="PIRSR000112-3"/>
    </source>
</evidence>
<evidence type="ECO:0000256" key="3">
    <source>
        <dbReference type="PIRSR" id="PIRSR000112-1"/>
    </source>
</evidence>
<feature type="binding site" evidence="3">
    <location>
        <position position="269"/>
    </location>
    <ligand>
        <name>glycerol</name>
        <dbReference type="ChEBI" id="CHEBI:17754"/>
    </ligand>
</feature>
<dbReference type="SUPFAM" id="SSF56796">
    <property type="entry name" value="Dehydroquinate synthase-like"/>
    <property type="match status" value="1"/>
</dbReference>
<reference evidence="6 7" key="1">
    <citation type="journal article" date="2013" name="Environ. Microbiol.">
        <title>Chloride and organic osmolytes: a hybrid strategy to cope with elevated salinities by the moderately halophilic, chloride-dependent bacterium Halobacillus halophilus.</title>
        <authorList>
            <person name="Saum S.H."/>
            <person name="Pfeiffer F."/>
            <person name="Palm P."/>
            <person name="Rampp M."/>
            <person name="Schuster S.C."/>
            <person name="Muller V."/>
            <person name="Oesterhelt D."/>
        </authorList>
    </citation>
    <scope>NUCLEOTIDE SEQUENCE [LARGE SCALE GENOMIC DNA]</scope>
    <source>
        <strain evidence="7">ATCC 35676 / DSM 2266 / JCM 20832 / KCTC 3685 / LMG 17431 / NBRC 102448 / NCIMB 2269</strain>
    </source>
</reference>
<dbReference type="InterPro" id="IPR016205">
    <property type="entry name" value="Glycerol_DH"/>
</dbReference>
<feature type="binding site" evidence="4">
    <location>
        <begin position="113"/>
        <end position="116"/>
    </location>
    <ligand>
        <name>NAD(+)</name>
        <dbReference type="ChEBI" id="CHEBI:57540"/>
    </ligand>
</feature>
<keyword evidence="4" id="KW-0520">NAD</keyword>
<comment type="cofactor">
    <cofactor evidence="3">
        <name>Zn(2+)</name>
        <dbReference type="ChEBI" id="CHEBI:29105"/>
    </cofactor>
    <text evidence="3">Binds 1 zinc ion per subunit.</text>
</comment>